<protein>
    <submittedName>
        <fullName evidence="2">DUF2516 family protein</fullName>
    </submittedName>
</protein>
<evidence type="ECO:0000313" key="2">
    <source>
        <dbReference type="EMBL" id="MFC4265057.1"/>
    </source>
</evidence>
<dbReference type="Proteomes" id="UP001595773">
    <property type="component" value="Unassembled WGS sequence"/>
</dbReference>
<keyword evidence="1" id="KW-0472">Membrane</keyword>
<dbReference type="InterPro" id="IPR019662">
    <property type="entry name" value="DUF2516"/>
</dbReference>
<keyword evidence="1" id="KW-1133">Transmembrane helix</keyword>
<keyword evidence="3" id="KW-1185">Reference proteome</keyword>
<dbReference type="EMBL" id="JBHSCQ010000005">
    <property type="protein sequence ID" value="MFC4265057.1"/>
    <property type="molecule type" value="Genomic_DNA"/>
</dbReference>
<gene>
    <name evidence="2" type="ORF">ACFOW9_05540</name>
</gene>
<reference evidence="3" key="1">
    <citation type="journal article" date="2019" name="Int. J. Syst. Evol. Microbiol.">
        <title>The Global Catalogue of Microorganisms (GCM) 10K type strain sequencing project: providing services to taxonomists for standard genome sequencing and annotation.</title>
        <authorList>
            <consortium name="The Broad Institute Genomics Platform"/>
            <consortium name="The Broad Institute Genome Sequencing Center for Infectious Disease"/>
            <person name="Wu L."/>
            <person name="Ma J."/>
        </authorList>
    </citation>
    <scope>NUCLEOTIDE SEQUENCE [LARGE SCALE GENOMIC DNA]</scope>
    <source>
        <strain evidence="3">CGMCC 1.10698</strain>
    </source>
</reference>
<dbReference type="RefSeq" id="WP_230066673.1">
    <property type="nucleotide sequence ID" value="NZ_BAABLL010000019.1"/>
</dbReference>
<feature type="transmembrane region" description="Helical" evidence="1">
    <location>
        <begin position="6"/>
        <end position="28"/>
    </location>
</feature>
<evidence type="ECO:0000313" key="3">
    <source>
        <dbReference type="Proteomes" id="UP001595773"/>
    </source>
</evidence>
<sequence length="125" mass="13448">MRTLLNYVDFAILMSLGVVALWVQIMALADCLRTPATDFTRVYKRSKSFWGALTGVGAFFGFIYLIGPLSTTLAVGFPVPPSLGMAMIFNLAAVTIAGVYLSDVKPALAEVRGRGKGNQSRGPSW</sequence>
<evidence type="ECO:0000256" key="1">
    <source>
        <dbReference type="SAM" id="Phobius"/>
    </source>
</evidence>
<keyword evidence="1" id="KW-0812">Transmembrane</keyword>
<accession>A0ABV8QZ91</accession>
<proteinExistence type="predicted"/>
<dbReference type="Pfam" id="PF10724">
    <property type="entry name" value="DUF2516"/>
    <property type="match status" value="1"/>
</dbReference>
<comment type="caution">
    <text evidence="2">The sequence shown here is derived from an EMBL/GenBank/DDBJ whole genome shotgun (WGS) entry which is preliminary data.</text>
</comment>
<feature type="transmembrane region" description="Helical" evidence="1">
    <location>
        <begin position="82"/>
        <end position="102"/>
    </location>
</feature>
<name>A0ABV8QZ91_9MICC</name>
<feature type="transmembrane region" description="Helical" evidence="1">
    <location>
        <begin position="49"/>
        <end position="70"/>
    </location>
</feature>
<organism evidence="2 3">
    <name type="scientific">Arthrobacter cryoconiti</name>
    <dbReference type="NCBI Taxonomy" id="748907"/>
    <lineage>
        <taxon>Bacteria</taxon>
        <taxon>Bacillati</taxon>
        <taxon>Actinomycetota</taxon>
        <taxon>Actinomycetes</taxon>
        <taxon>Micrococcales</taxon>
        <taxon>Micrococcaceae</taxon>
        <taxon>Arthrobacter</taxon>
    </lineage>
</organism>